<dbReference type="InterPro" id="IPR002347">
    <property type="entry name" value="SDR_fam"/>
</dbReference>
<dbReference type="PRINTS" id="PR00081">
    <property type="entry name" value="GDHRDH"/>
</dbReference>
<evidence type="ECO:0000256" key="1">
    <source>
        <dbReference type="ARBA" id="ARBA00006484"/>
    </source>
</evidence>
<sequence length="245" mass="27681">MRKILIIGATSAIAQETAKLFAEKHDALFLVGRDVDKLEAITADLKVRGAHQVAYYTLDLNEFDQHEPMLEQAYKSLEGLDTVLIAYGTLDDQKACEQDFAQAEQALRTNFMSVVSLLTPIANRLEKQHYGCIAVISSVAGDRGRQSNYVYAAAKGGLSLFLQGLRSRLHSANVCVLTIKPGFVDTPMTTNFKKGALWAQPETVARGIFRAIKWRRNVIYLPWFWRFIMMVIRLIPEPLFKRMKL</sequence>
<dbReference type="NCBIfam" id="NF005489">
    <property type="entry name" value="PRK07102.1"/>
    <property type="match status" value="1"/>
</dbReference>
<protein>
    <submittedName>
        <fullName evidence="3">Short-chain dehydrogenase</fullName>
    </submittedName>
</protein>
<accession>A0A0A6RNE1</accession>
<dbReference type="GO" id="GO:0016491">
    <property type="term" value="F:oxidoreductase activity"/>
    <property type="evidence" value="ECO:0007669"/>
    <property type="project" value="UniProtKB-KW"/>
</dbReference>
<evidence type="ECO:0000313" key="4">
    <source>
        <dbReference type="Proteomes" id="UP000030428"/>
    </source>
</evidence>
<dbReference type="InterPro" id="IPR036291">
    <property type="entry name" value="NAD(P)-bd_dom_sf"/>
</dbReference>
<dbReference type="PROSITE" id="PS00061">
    <property type="entry name" value="ADH_SHORT"/>
    <property type="match status" value="1"/>
</dbReference>
<dbReference type="Gene3D" id="3.40.50.720">
    <property type="entry name" value="NAD(P)-binding Rossmann-like Domain"/>
    <property type="match status" value="1"/>
</dbReference>
<evidence type="ECO:0000256" key="2">
    <source>
        <dbReference type="ARBA" id="ARBA00023002"/>
    </source>
</evidence>
<comment type="similarity">
    <text evidence="1">Belongs to the short-chain dehydrogenases/reductases (SDR) family.</text>
</comment>
<comment type="caution">
    <text evidence="3">The sequence shown here is derived from an EMBL/GenBank/DDBJ whole genome shotgun (WGS) entry which is preliminary data.</text>
</comment>
<evidence type="ECO:0000313" key="3">
    <source>
        <dbReference type="EMBL" id="KHD05336.1"/>
    </source>
</evidence>
<organism evidence="3 4">
    <name type="scientific">Candidatus Thiomargarita nelsonii</name>
    <dbReference type="NCBI Taxonomy" id="1003181"/>
    <lineage>
        <taxon>Bacteria</taxon>
        <taxon>Pseudomonadati</taxon>
        <taxon>Pseudomonadota</taxon>
        <taxon>Gammaproteobacteria</taxon>
        <taxon>Thiotrichales</taxon>
        <taxon>Thiotrichaceae</taxon>
        <taxon>Thiomargarita</taxon>
    </lineage>
</organism>
<gene>
    <name evidence="3" type="ORF">PN36_07185</name>
</gene>
<dbReference type="EMBL" id="JSZA02000020">
    <property type="protein sequence ID" value="KHD05336.1"/>
    <property type="molecule type" value="Genomic_DNA"/>
</dbReference>
<dbReference type="Pfam" id="PF00106">
    <property type="entry name" value="adh_short"/>
    <property type="match status" value="1"/>
</dbReference>
<dbReference type="AlphaFoldDB" id="A0A0A6RNE1"/>
<dbReference type="InterPro" id="IPR020904">
    <property type="entry name" value="Sc_DH/Rdtase_CS"/>
</dbReference>
<dbReference type="Proteomes" id="UP000030428">
    <property type="component" value="Unassembled WGS sequence"/>
</dbReference>
<reference evidence="3 4" key="1">
    <citation type="journal article" date="2016" name="Front. Microbiol.">
        <title>Single-Cell (Meta-)Genomics of a Dimorphic Candidatus Thiomargarita nelsonii Reveals Genomic Plasticity.</title>
        <authorList>
            <person name="Flood B.E."/>
            <person name="Fliss P."/>
            <person name="Jones D.S."/>
            <person name="Dick G.J."/>
            <person name="Jain S."/>
            <person name="Kaster A.K."/>
            <person name="Winkel M."/>
            <person name="Mussmann M."/>
            <person name="Bailey J."/>
        </authorList>
    </citation>
    <scope>NUCLEOTIDE SEQUENCE [LARGE SCALE GENOMIC DNA]</scope>
    <source>
        <strain evidence="3">Hydrate Ridge</strain>
    </source>
</reference>
<dbReference type="PANTHER" id="PTHR44196">
    <property type="entry name" value="DEHYDROGENASE/REDUCTASE SDR FAMILY MEMBER 7B"/>
    <property type="match status" value="1"/>
</dbReference>
<dbReference type="SUPFAM" id="SSF51735">
    <property type="entry name" value="NAD(P)-binding Rossmann-fold domains"/>
    <property type="match status" value="1"/>
</dbReference>
<keyword evidence="4" id="KW-1185">Reference proteome</keyword>
<dbReference type="PANTHER" id="PTHR44196:SF3">
    <property type="entry name" value="SHORT CHAIN DEHYDROGENASE FAMILY PROTEIN"/>
    <property type="match status" value="1"/>
</dbReference>
<keyword evidence="2" id="KW-0560">Oxidoreductase</keyword>
<dbReference type="GO" id="GO:0016020">
    <property type="term" value="C:membrane"/>
    <property type="evidence" value="ECO:0007669"/>
    <property type="project" value="TreeGrafter"/>
</dbReference>
<name>A0A0A6RNE1_9GAMM</name>
<proteinExistence type="inferred from homology"/>